<evidence type="ECO:0000256" key="1">
    <source>
        <dbReference type="ARBA" id="ARBA00022741"/>
    </source>
</evidence>
<dbReference type="GO" id="GO:0005524">
    <property type="term" value="F:ATP binding"/>
    <property type="evidence" value="ECO:0007669"/>
    <property type="project" value="UniProtKB-KW"/>
</dbReference>
<comment type="caution">
    <text evidence="5">The sequence shown here is derived from an EMBL/GenBank/DDBJ whole genome shotgun (WGS) entry which is preliminary data.</text>
</comment>
<dbReference type="AlphaFoldDB" id="A0A4R4UDV2"/>
<keyword evidence="2 5" id="KW-0378">Hydrolase</keyword>
<dbReference type="InterPro" id="IPR029000">
    <property type="entry name" value="Cyclophilin-like_dom_sf"/>
</dbReference>
<dbReference type="Gene3D" id="3.30.1360.40">
    <property type="match status" value="1"/>
</dbReference>
<dbReference type="EMBL" id="SMKO01000276">
    <property type="protein sequence ID" value="TDC87044.1"/>
    <property type="molecule type" value="Genomic_DNA"/>
</dbReference>
<dbReference type="InterPro" id="IPR003833">
    <property type="entry name" value="CT_C_D"/>
</dbReference>
<keyword evidence="3" id="KW-0067">ATP-binding</keyword>
<evidence type="ECO:0000313" key="5">
    <source>
        <dbReference type="EMBL" id="TDC87044.1"/>
    </source>
</evidence>
<keyword evidence="1" id="KW-0547">Nucleotide-binding</keyword>
<dbReference type="SUPFAM" id="SSF50891">
    <property type="entry name" value="Cyclophilin-like"/>
    <property type="match status" value="1"/>
</dbReference>
<name>A0A4R4UDV2_9ACTN</name>
<evidence type="ECO:0000259" key="4">
    <source>
        <dbReference type="SMART" id="SM00796"/>
    </source>
</evidence>
<proteinExistence type="predicted"/>
<protein>
    <submittedName>
        <fullName evidence="5">Allophanate hydrolase subunit 1</fullName>
    </submittedName>
</protein>
<dbReference type="Gene3D" id="2.40.100.10">
    <property type="entry name" value="Cyclophilin-like"/>
    <property type="match status" value="1"/>
</dbReference>
<evidence type="ECO:0000313" key="6">
    <source>
        <dbReference type="Proteomes" id="UP000295258"/>
    </source>
</evidence>
<dbReference type="SMART" id="SM00796">
    <property type="entry name" value="AHS1"/>
    <property type="match status" value="1"/>
</dbReference>
<keyword evidence="6" id="KW-1185">Reference proteome</keyword>
<dbReference type="Pfam" id="PF02682">
    <property type="entry name" value="CT_C_D"/>
    <property type="match status" value="1"/>
</dbReference>
<dbReference type="PANTHER" id="PTHR34698:SF2">
    <property type="entry name" value="5-OXOPROLINASE SUBUNIT B"/>
    <property type="match status" value="1"/>
</dbReference>
<evidence type="ECO:0000256" key="3">
    <source>
        <dbReference type="ARBA" id="ARBA00022840"/>
    </source>
</evidence>
<dbReference type="InterPro" id="IPR010016">
    <property type="entry name" value="PxpB"/>
</dbReference>
<dbReference type="Proteomes" id="UP000295258">
    <property type="component" value="Unassembled WGS sequence"/>
</dbReference>
<feature type="domain" description="Carboxyltransferase" evidence="4">
    <location>
        <begin position="1"/>
        <end position="192"/>
    </location>
</feature>
<reference evidence="5 6" key="1">
    <citation type="submission" date="2019-03" db="EMBL/GenBank/DDBJ databases">
        <title>Draft genome sequences of novel Actinobacteria.</title>
        <authorList>
            <person name="Sahin N."/>
            <person name="Ay H."/>
            <person name="Saygin H."/>
        </authorList>
    </citation>
    <scope>NUCLEOTIDE SEQUENCE [LARGE SCALE GENOMIC DNA]</scope>
    <source>
        <strain evidence="5 6">KC310</strain>
    </source>
</reference>
<gene>
    <name evidence="5" type="ORF">E1292_47170</name>
</gene>
<sequence>MGVRQAGDRAILLELDDAAGVRQVHAELSEDPVEGVADLVPGARTLLVVATRAGDGALAEAVIRARRATASEGEHASPSPVRIPVRYDGEDLPEVAARCGMPVSELIERHSGTLYTAAFLGLAPGFAYLTGLDPALRLPRRDSPRTAVPAGAVAVAGEFTGVYPRATPGGWHLIGTTDVPLWDLGKQPPALIMPGAVVRFEPVR</sequence>
<dbReference type="SUPFAM" id="SSF160467">
    <property type="entry name" value="PH0987 N-terminal domain-like"/>
    <property type="match status" value="1"/>
</dbReference>
<accession>A0A4R4UDV2</accession>
<dbReference type="PANTHER" id="PTHR34698">
    <property type="entry name" value="5-OXOPROLINASE SUBUNIT B"/>
    <property type="match status" value="1"/>
</dbReference>
<evidence type="ECO:0000256" key="2">
    <source>
        <dbReference type="ARBA" id="ARBA00022801"/>
    </source>
</evidence>
<dbReference type="GO" id="GO:0016787">
    <property type="term" value="F:hydrolase activity"/>
    <property type="evidence" value="ECO:0007669"/>
    <property type="project" value="UniProtKB-KW"/>
</dbReference>
<organism evidence="5 6">
    <name type="scientific">Nonomuraea deserti</name>
    <dbReference type="NCBI Taxonomy" id="1848322"/>
    <lineage>
        <taxon>Bacteria</taxon>
        <taxon>Bacillati</taxon>
        <taxon>Actinomycetota</taxon>
        <taxon>Actinomycetes</taxon>
        <taxon>Streptosporangiales</taxon>
        <taxon>Streptosporangiaceae</taxon>
        <taxon>Nonomuraea</taxon>
    </lineage>
</organism>